<feature type="region of interest" description="Disordered" evidence="9">
    <location>
        <begin position="1"/>
        <end position="22"/>
    </location>
</feature>
<dbReference type="Gene3D" id="3.40.640.10">
    <property type="entry name" value="Type I PLP-dependent aspartate aminotransferase-like (Major domain)"/>
    <property type="match status" value="1"/>
</dbReference>
<dbReference type="PANTHER" id="PTHR11680">
    <property type="entry name" value="SERINE HYDROXYMETHYLTRANSFERASE"/>
    <property type="match status" value="1"/>
</dbReference>
<dbReference type="FunFam" id="3.40.640.10:FF:000050">
    <property type="entry name" value="Serine hydroxymethyltransferase"/>
    <property type="match status" value="1"/>
</dbReference>
<dbReference type="HAMAP" id="MF_00051">
    <property type="entry name" value="SHMT"/>
    <property type="match status" value="1"/>
</dbReference>
<dbReference type="PROSITE" id="PS00096">
    <property type="entry name" value="SHMT"/>
    <property type="match status" value="1"/>
</dbReference>
<evidence type="ECO:0000256" key="6">
    <source>
        <dbReference type="ARBA" id="ARBA00022679"/>
    </source>
</evidence>
<dbReference type="InterPro" id="IPR015422">
    <property type="entry name" value="PyrdxlP-dep_Trfase_small"/>
</dbReference>
<dbReference type="InterPro" id="IPR015424">
    <property type="entry name" value="PyrdxlP-dep_Trfase"/>
</dbReference>
<dbReference type="SUPFAM" id="SSF53383">
    <property type="entry name" value="PLP-dependent transferases"/>
    <property type="match status" value="1"/>
</dbReference>
<keyword evidence="7 8" id="KW-0663">Pyridoxal phosphate</keyword>
<evidence type="ECO:0000256" key="1">
    <source>
        <dbReference type="ARBA" id="ARBA00001528"/>
    </source>
</evidence>
<dbReference type="GO" id="GO:0030170">
    <property type="term" value="F:pyridoxal phosphate binding"/>
    <property type="evidence" value="ECO:0007669"/>
    <property type="project" value="InterPro"/>
</dbReference>
<reference evidence="11 12" key="1">
    <citation type="submission" date="2023-10" db="EMBL/GenBank/DDBJ databases">
        <title>Chromosome-scale genome assembly provides insights into flower coloration mechanisms of Canna indica.</title>
        <authorList>
            <person name="Li C."/>
        </authorList>
    </citation>
    <scope>NUCLEOTIDE SEQUENCE [LARGE SCALE GENOMIC DNA]</scope>
    <source>
        <tissue evidence="11">Flower</tissue>
    </source>
</reference>
<protein>
    <recommendedName>
        <fullName evidence="8">Serine hydroxymethyltransferase</fullName>
        <ecNumber evidence="8">2.1.2.1</ecNumber>
    </recommendedName>
</protein>
<dbReference type="InterPro" id="IPR019798">
    <property type="entry name" value="Ser_HO-MeTrfase_PLP_BS"/>
</dbReference>
<dbReference type="Pfam" id="PF00464">
    <property type="entry name" value="SHMT"/>
    <property type="match status" value="1"/>
</dbReference>
<accession>A0AAQ3QGB0</accession>
<dbReference type="InterPro" id="IPR039429">
    <property type="entry name" value="SHMT-like_dom"/>
</dbReference>
<evidence type="ECO:0000313" key="12">
    <source>
        <dbReference type="Proteomes" id="UP001327560"/>
    </source>
</evidence>
<dbReference type="PANTHER" id="PTHR11680:SF63">
    <property type="entry name" value="SERINE HYDROXYMETHYLTRANSFERASE 3, CHLOROPLASTIC"/>
    <property type="match status" value="1"/>
</dbReference>
<evidence type="ECO:0000256" key="7">
    <source>
        <dbReference type="ARBA" id="ARBA00022898"/>
    </source>
</evidence>
<dbReference type="GO" id="GO:0019264">
    <property type="term" value="P:glycine biosynthetic process from serine"/>
    <property type="evidence" value="ECO:0007669"/>
    <property type="project" value="InterPro"/>
</dbReference>
<evidence type="ECO:0000313" key="11">
    <source>
        <dbReference type="EMBL" id="WOL08188.1"/>
    </source>
</evidence>
<dbReference type="AlphaFoldDB" id="A0AAQ3QGB0"/>
<dbReference type="GO" id="GO:0005739">
    <property type="term" value="C:mitochondrion"/>
    <property type="evidence" value="ECO:0007669"/>
    <property type="project" value="TreeGrafter"/>
</dbReference>
<evidence type="ECO:0000256" key="4">
    <source>
        <dbReference type="ARBA" id="ARBA00006376"/>
    </source>
</evidence>
<proteinExistence type="inferred from homology"/>
<keyword evidence="6 8" id="KW-0808">Transferase</keyword>
<evidence type="ECO:0000256" key="5">
    <source>
        <dbReference type="ARBA" id="ARBA00022563"/>
    </source>
</evidence>
<dbReference type="InterPro" id="IPR001085">
    <property type="entry name" value="Ser_HO-MeTrfase"/>
</dbReference>
<dbReference type="CDD" id="cd00378">
    <property type="entry name" value="SHMT"/>
    <property type="match status" value="1"/>
</dbReference>
<dbReference type="Gene3D" id="3.90.1150.10">
    <property type="entry name" value="Aspartate Aminotransferase, domain 1"/>
    <property type="match status" value="1"/>
</dbReference>
<dbReference type="NCBIfam" id="NF000586">
    <property type="entry name" value="PRK00011.1"/>
    <property type="match status" value="1"/>
</dbReference>
<keyword evidence="5 8" id="KW-0554">One-carbon metabolism</keyword>
<comment type="catalytic activity">
    <reaction evidence="1 8">
        <text>(6R)-5,10-methylene-5,6,7,8-tetrahydrofolate + glycine + H2O = (6S)-5,6,7,8-tetrahydrofolate + L-serine</text>
        <dbReference type="Rhea" id="RHEA:15481"/>
        <dbReference type="ChEBI" id="CHEBI:15377"/>
        <dbReference type="ChEBI" id="CHEBI:15636"/>
        <dbReference type="ChEBI" id="CHEBI:33384"/>
        <dbReference type="ChEBI" id="CHEBI:57305"/>
        <dbReference type="ChEBI" id="CHEBI:57453"/>
        <dbReference type="EC" id="2.1.2.1"/>
    </reaction>
</comment>
<keyword evidence="12" id="KW-1185">Reference proteome</keyword>
<gene>
    <name evidence="11" type="ORF">Cni_G16940</name>
</gene>
<dbReference type="Proteomes" id="UP001327560">
    <property type="component" value="Chromosome 5"/>
</dbReference>
<dbReference type="GO" id="GO:0035999">
    <property type="term" value="P:tetrahydrofolate interconversion"/>
    <property type="evidence" value="ECO:0007669"/>
    <property type="project" value="InterPro"/>
</dbReference>
<comment type="function">
    <text evidence="8">Interconversion of serine and glycine.</text>
</comment>
<name>A0AAQ3QGB0_9LILI</name>
<evidence type="ECO:0000256" key="9">
    <source>
        <dbReference type="SAM" id="MobiDB-lite"/>
    </source>
</evidence>
<dbReference type="GO" id="GO:0004372">
    <property type="term" value="F:glycine hydroxymethyltransferase activity"/>
    <property type="evidence" value="ECO:0007669"/>
    <property type="project" value="UniProtKB-EC"/>
</dbReference>
<dbReference type="CDD" id="cd21502">
    <property type="entry name" value="vWA_BABAM1"/>
    <property type="match status" value="1"/>
</dbReference>
<evidence type="ECO:0000256" key="3">
    <source>
        <dbReference type="ARBA" id="ARBA00004777"/>
    </source>
</evidence>
<evidence type="ECO:0000256" key="8">
    <source>
        <dbReference type="RuleBase" id="RU000585"/>
    </source>
</evidence>
<dbReference type="EC" id="2.1.2.1" evidence="8"/>
<evidence type="ECO:0000259" key="10">
    <source>
        <dbReference type="Pfam" id="PF00464"/>
    </source>
</evidence>
<sequence length="823" mass="90392">MESGPTTAAAPPHAAASAPPPPRWSLQPCRFYSEDVLFCVDVDVESKTEMAKCRAVTRLDAIKSAILLFVNAKLSINPDHRFAFSILTQSVSWLRKEFSSDVDSAVSAVRALTASDSSYGIADITQLFRIASHEAKKSRSQGRLFRVILIYCRSSVCPQHQWPVNQKFFTMDVIYLHDKPSSDNCPQEVYDALVDALEHVSEFEGYIFESGQGLSRILFKQMCMLLAHPQQRCVQDDIDFPKSLTRKSPPQADASGSEESMAIPIQEILLSAPFLEKRGNTAGFSSGNIGSCCQKVMAAYSGAVSGSFHTLGMKDSSLSLKRHGRNGFSNHIMLKNGRSCKTFNVQGSLVTGRSSPSVSVTDSENGGKMTNLKDYSLKEADPELHVLIEKEKERQFNCLELIASENFTSRAVMEASGSCLTNKYSEGLPGKRYYGGNEYIDQIETLCQQRALQAFHLDENNWGVNVQPLSGSPANFAVYTALLSPHDRIMGLDLPHGGHLSHGFMTPKRRVSGTSIYFESMPYRLDESTGFIDYDMLEKTTILFRPKLIIAGASAYSRDFDYPRMREIADGVGAFLMMDMAHISGLVAAKVVADPFEYCDVVTTTTHKSLQGPRGGMIFYKRDPVLGVDLESAINNAVFPGLQGGPHNHTIGALAVCLKYAQSPEFKDYQAQVISNCKALASRLIELGYKLVSGGTDNHLVLVDLRPQGIDGARVEKILDLSSITLNKNSVPGDKSALVPGGIRIGTPAMTTRGLKEKDFELVADFIHEGVQIALKAKSCTKGTKLKDFLEYVESPEFSLKEPVSELKKKVQALTNQFPMPGV</sequence>
<feature type="domain" description="Serine hydroxymethyltransferase-like" evidence="10">
    <location>
        <begin position="377"/>
        <end position="767"/>
    </location>
</feature>
<comment type="similarity">
    <text evidence="4 8">Belongs to the SHMT family.</text>
</comment>
<dbReference type="InterPro" id="IPR049943">
    <property type="entry name" value="Ser_HO-MeTrfase-like"/>
</dbReference>
<organism evidence="11 12">
    <name type="scientific">Canna indica</name>
    <name type="common">Indian-shot</name>
    <dbReference type="NCBI Taxonomy" id="4628"/>
    <lineage>
        <taxon>Eukaryota</taxon>
        <taxon>Viridiplantae</taxon>
        <taxon>Streptophyta</taxon>
        <taxon>Embryophyta</taxon>
        <taxon>Tracheophyta</taxon>
        <taxon>Spermatophyta</taxon>
        <taxon>Magnoliopsida</taxon>
        <taxon>Liliopsida</taxon>
        <taxon>Zingiberales</taxon>
        <taxon>Cannaceae</taxon>
        <taxon>Canna</taxon>
    </lineage>
</organism>
<dbReference type="InterPro" id="IPR015421">
    <property type="entry name" value="PyrdxlP-dep_Trfase_major"/>
</dbReference>
<evidence type="ECO:0000256" key="2">
    <source>
        <dbReference type="ARBA" id="ARBA00001933"/>
    </source>
</evidence>
<feature type="compositionally biased region" description="Low complexity" evidence="9">
    <location>
        <begin position="1"/>
        <end position="17"/>
    </location>
</feature>
<dbReference type="EMBL" id="CP136894">
    <property type="protein sequence ID" value="WOL08188.1"/>
    <property type="molecule type" value="Genomic_DNA"/>
</dbReference>
<comment type="pathway">
    <text evidence="3 8">One-carbon metabolism; tetrahydrofolate interconversion.</text>
</comment>
<comment type="cofactor">
    <cofactor evidence="2 8">
        <name>pyridoxal 5'-phosphate</name>
        <dbReference type="ChEBI" id="CHEBI:597326"/>
    </cofactor>
</comment>